<feature type="compositionally biased region" description="Acidic residues" evidence="12">
    <location>
        <begin position="1218"/>
        <end position="1231"/>
    </location>
</feature>
<protein>
    <recommendedName>
        <fullName evidence="19">PR domain zinc finger protein 15</fullName>
    </recommendedName>
</protein>
<keyword evidence="13" id="KW-1133">Transmembrane helix</keyword>
<dbReference type="PROSITE" id="PS50004">
    <property type="entry name" value="C2"/>
    <property type="match status" value="1"/>
</dbReference>
<feature type="domain" description="C2H2-type" evidence="15">
    <location>
        <begin position="1302"/>
        <end position="1329"/>
    </location>
</feature>
<dbReference type="SUPFAM" id="SSF57667">
    <property type="entry name" value="beta-beta-alpha zinc fingers"/>
    <property type="match status" value="7"/>
</dbReference>
<evidence type="ECO:0000256" key="5">
    <source>
        <dbReference type="ARBA" id="ARBA00022833"/>
    </source>
</evidence>
<dbReference type="PROSITE" id="PS50157">
    <property type="entry name" value="ZINC_FINGER_C2H2_2"/>
    <property type="match status" value="14"/>
</dbReference>
<feature type="domain" description="C2H2-type" evidence="15">
    <location>
        <begin position="1266"/>
        <end position="1293"/>
    </location>
</feature>
<dbReference type="InterPro" id="IPR040885">
    <property type="entry name" value="SMP_C2CD2L"/>
</dbReference>
<feature type="domain" description="C2H2-type" evidence="15">
    <location>
        <begin position="1069"/>
        <end position="1091"/>
    </location>
</feature>
<dbReference type="Gene3D" id="2.170.270.10">
    <property type="entry name" value="SET domain"/>
    <property type="match status" value="1"/>
</dbReference>
<dbReference type="Pfam" id="PF00096">
    <property type="entry name" value="zf-C2H2"/>
    <property type="match status" value="6"/>
</dbReference>
<dbReference type="InterPro" id="IPR036236">
    <property type="entry name" value="Znf_C2H2_sf"/>
</dbReference>
<keyword evidence="10" id="KW-0539">Nucleus</keyword>
<keyword evidence="5" id="KW-0862">Zinc</keyword>
<feature type="region of interest" description="Disordered" evidence="12">
    <location>
        <begin position="414"/>
        <end position="443"/>
    </location>
</feature>
<dbReference type="Gene3D" id="3.30.160.60">
    <property type="entry name" value="Classic Zinc Finger"/>
    <property type="match status" value="12"/>
</dbReference>
<dbReference type="InterPro" id="IPR046341">
    <property type="entry name" value="SET_dom_sf"/>
</dbReference>
<evidence type="ECO:0008006" key="19">
    <source>
        <dbReference type="Google" id="ProtNLM"/>
    </source>
</evidence>
<keyword evidence="2" id="KW-0479">Metal-binding</keyword>
<evidence type="ECO:0000313" key="17">
    <source>
        <dbReference type="EMBL" id="KAK3521591.1"/>
    </source>
</evidence>
<dbReference type="Proteomes" id="UP001274896">
    <property type="component" value="Unassembled WGS sequence"/>
</dbReference>
<keyword evidence="6" id="KW-0805">Transcription regulation</keyword>
<evidence type="ECO:0000256" key="12">
    <source>
        <dbReference type="SAM" id="MobiDB-lite"/>
    </source>
</evidence>
<reference evidence="17" key="1">
    <citation type="submission" date="2023-06" db="EMBL/GenBank/DDBJ databases">
        <title>Male Hemibagrus guttatus genome.</title>
        <authorList>
            <person name="Bian C."/>
        </authorList>
    </citation>
    <scope>NUCLEOTIDE SEQUENCE</scope>
    <source>
        <strain evidence="17">Male_cb2023</strain>
        <tissue evidence="17">Muscle</tissue>
    </source>
</reference>
<feature type="domain" description="C2H2-type" evidence="15">
    <location>
        <begin position="1096"/>
        <end position="1118"/>
    </location>
</feature>
<feature type="domain" description="C2H2-type" evidence="15">
    <location>
        <begin position="1145"/>
        <end position="1172"/>
    </location>
</feature>
<keyword evidence="13" id="KW-0812">Transmembrane</keyword>
<feature type="domain" description="C2H2-type" evidence="15">
    <location>
        <begin position="1358"/>
        <end position="1385"/>
    </location>
</feature>
<keyword evidence="18" id="KW-1185">Reference proteome</keyword>
<evidence type="ECO:0000256" key="13">
    <source>
        <dbReference type="SAM" id="Phobius"/>
    </source>
</evidence>
<feature type="transmembrane region" description="Helical" evidence="13">
    <location>
        <begin position="12"/>
        <end position="33"/>
    </location>
</feature>
<dbReference type="PROSITE" id="PS50280">
    <property type="entry name" value="SET"/>
    <property type="match status" value="1"/>
</dbReference>
<organism evidence="17 18">
    <name type="scientific">Hemibagrus guttatus</name>
    <dbReference type="NCBI Taxonomy" id="175788"/>
    <lineage>
        <taxon>Eukaryota</taxon>
        <taxon>Metazoa</taxon>
        <taxon>Chordata</taxon>
        <taxon>Craniata</taxon>
        <taxon>Vertebrata</taxon>
        <taxon>Euteleostomi</taxon>
        <taxon>Actinopterygii</taxon>
        <taxon>Neopterygii</taxon>
        <taxon>Teleostei</taxon>
        <taxon>Ostariophysi</taxon>
        <taxon>Siluriformes</taxon>
        <taxon>Bagridae</taxon>
        <taxon>Hemibagrus</taxon>
    </lineage>
</organism>
<evidence type="ECO:0000256" key="3">
    <source>
        <dbReference type="ARBA" id="ARBA00022737"/>
    </source>
</evidence>
<keyword evidence="9" id="KW-0804">Transcription</keyword>
<dbReference type="PROSITE" id="PS00028">
    <property type="entry name" value="ZINC_FINGER_C2H2_1"/>
    <property type="match status" value="15"/>
</dbReference>
<evidence type="ECO:0000256" key="4">
    <source>
        <dbReference type="ARBA" id="ARBA00022771"/>
    </source>
</evidence>
<feature type="compositionally biased region" description="Polar residues" evidence="12">
    <location>
        <begin position="1719"/>
        <end position="1759"/>
    </location>
</feature>
<evidence type="ECO:0000259" key="16">
    <source>
        <dbReference type="PROSITE" id="PS50280"/>
    </source>
</evidence>
<dbReference type="Gene3D" id="2.60.40.150">
    <property type="entry name" value="C2 domain"/>
    <property type="match status" value="1"/>
</dbReference>
<sequence>MVCASGGLSESLQWPCLVTLFLASVVTLIIYLVQYFGVFRLGSGTRAGWEECEEADRLLSWLLELKIWRTEWRRAWIRALNHHHRCSTQGALQLVFEEDGVQSSDLSVHHVSSFNRSPGRKDVQCEVIGDNLQFSLSACPNSGSTAPPLRYSVKISPLQLQLALQMTEVDGEVQITWGLEQRDLTHLQLTPSYTQGASVCLSEAAVKSRLQQVLCETRATVTLSSRTAQPTELKEVRNRISEVSSPPKPPRAHQWKLLVKNIRVMYSQENGAAGSVSPQCVLQLDDPPQKLSTSVLNNVSEPVWDQPFIFELSGRSKELNIQLLDHGKPPESCVLGQVCVPFNLVKKSPRGQHTFTLSNTHQVIGSLTTELSYLEPSEVRTWQPPTPAPTKRVEMDRTVMPCGTVVTTVTAVRSRPGRSLPTESMKPPTKAKLTERRVSEQPSMLGAKVSKALSSSDTELLMLNGTDPVAEAAIRQLYESAKQKLKSPVKKSTIIISGVAKAPLSQDEEMTLMAGYAAAMDASMAESPESTRQETLSEHCISDMTDPLEGPSGADWESQTGEESDKTSLSLCISETGSKKAKGSFLHKGARLFFRRRQQRKEPGMSQSHNDLQYLEQAEERRTATFKRIINRKLLHKHKSKANGVQTSRMAEQTPDDYIWCEDCAQYHNSECPELGPVVTVRDSFVLSRARSSLPDSLEIRVAEGETEGVFVLRRLVKRTRFGPFEAKHVTKLNTHTPFPLKIFQTDGSVVCLDTSNEDDCNWMMLVRPATDHTHQNLTAYQQDDELYFNTSQDVLPGAELRVWYGAFYAKKMEKPVLKPPVAPPHTGTLCEKPAVVEERAEVLPPPVLRDSNTDQMTCSPTAVSPAAVSPAAVSPTAVSPAAVSPAAVSPDQQVAVDVTPEATPAAPEPKKRVNRQRRVKGETTELSKNPHASAPVPVSDLMNRDELSIKPSRHTRCLITSGKSVVRKRILKSGDHKRVYQCVLCNKVFQNSSNLNRHVRSHGDKLFKCDECDKMFSRKESLKQHISYKHSKNESDVEYRYKCKTCEKSFRVENALKFHNCRTDDKTFQCELCSRFFSTNSNLSKHKKKHGEKLYACEVCNKMFYRKDVMQDHQRRHVMGSKNMKREEMEANGEEGTKYRKEPSACPICGKVFSCRSNMNKHLLTHGDKKYTCEICGRKFFRVDVLRDHIHVHFKDIALMDEQERENFIKKIGISMDDSEGNSDDEDEKDDPEHHKYSCKKCQVTFAKGRDYLKHIMEMHKERGYGCVICNRRFALKATYNAHLVIHREQLPDPAVQRYIHPCDMCGRIFNSIGNLERHKIIHTGVKSHSCEQCGKSFARKDMLKEHLRVHDNIRDFLCAECGKGMKTKHALRHHMKLHKGIKEYECKECNRKFAQKVNMLKHYKRHTGIKDFMCELCGKTFSERNTMETHKLIHTVGKTWSCSVCDKKYVTEYMLQKHVQLTHEKVEAQSCHLCGTKVSTRASMNRHIRRKHPEVVTVRVEYLDDLPEAATIDASSISIAQPPLSTVKAQRNSSPMKKKQKLQESILSDSVEYGELTRKTSEFTTTTATTATTGDETNSAVQNLQQVVVLADPSAPPTTSVSLTNIRVTPINTAAQFTSLQPITVERPLTLDSSILTVTFDPVTGSSVQADGANSQSVAHFINLTTFVNPISHPLEAWRPITNTEASHVTTNTSHVTAGTSQVTPDGNHVTAAMTVGGSQAEPQDTQNPQNPEAQLPQESQRNLGQSHQIQTQASGPTQPPATAPQMFSY</sequence>
<dbReference type="Pfam" id="PF23573">
    <property type="entry name" value="zf-C2H2_PRDM15"/>
    <property type="match status" value="1"/>
</dbReference>
<dbReference type="SMART" id="SM00239">
    <property type="entry name" value="C2"/>
    <property type="match status" value="1"/>
</dbReference>
<feature type="domain" description="C2H2-type" evidence="15">
    <location>
        <begin position="1442"/>
        <end position="1470"/>
    </location>
</feature>
<evidence type="ECO:0000256" key="7">
    <source>
        <dbReference type="ARBA" id="ARBA00023125"/>
    </source>
</evidence>
<evidence type="ECO:0000256" key="6">
    <source>
        <dbReference type="ARBA" id="ARBA00023015"/>
    </source>
</evidence>
<dbReference type="FunFam" id="3.30.160.60:FF:000593">
    <property type="entry name" value="PR domain zinc finger protein 15"/>
    <property type="match status" value="1"/>
</dbReference>
<feature type="domain" description="C2H2-type" evidence="15">
    <location>
        <begin position="1386"/>
        <end position="1413"/>
    </location>
</feature>
<evidence type="ECO:0000256" key="11">
    <source>
        <dbReference type="PROSITE-ProRule" id="PRU00042"/>
    </source>
</evidence>
<dbReference type="EMBL" id="JAUCMX010000015">
    <property type="protein sequence ID" value="KAK3521591.1"/>
    <property type="molecule type" value="Genomic_DNA"/>
</dbReference>
<evidence type="ECO:0000256" key="9">
    <source>
        <dbReference type="ARBA" id="ARBA00023163"/>
    </source>
</evidence>
<accession>A0AAE0QGP8</accession>
<dbReference type="GO" id="GO:0005634">
    <property type="term" value="C:nucleus"/>
    <property type="evidence" value="ECO:0007669"/>
    <property type="project" value="UniProtKB-SubCell"/>
</dbReference>
<dbReference type="SUPFAM" id="SSF49562">
    <property type="entry name" value="C2 domain (Calcium/lipid-binding domain, CaLB)"/>
    <property type="match status" value="1"/>
</dbReference>
<evidence type="ECO:0000256" key="8">
    <source>
        <dbReference type="ARBA" id="ARBA00023159"/>
    </source>
</evidence>
<dbReference type="FunFam" id="3.30.160.60:FF:000446">
    <property type="entry name" value="Zinc finger protein"/>
    <property type="match status" value="1"/>
</dbReference>
<feature type="domain" description="C2H2-type" evidence="15">
    <location>
        <begin position="981"/>
        <end position="1003"/>
    </location>
</feature>
<feature type="domain" description="C2H2-type" evidence="15">
    <location>
        <begin position="1042"/>
        <end position="1060"/>
    </location>
</feature>
<feature type="region of interest" description="Disordered" evidence="12">
    <location>
        <begin position="1215"/>
        <end position="1235"/>
    </location>
</feature>
<dbReference type="FunFam" id="3.30.160.60:FF:000100">
    <property type="entry name" value="Zinc finger 45-like"/>
    <property type="match status" value="1"/>
</dbReference>
<keyword evidence="3" id="KW-0677">Repeat</keyword>
<feature type="region of interest" description="Disordered" evidence="12">
    <location>
        <begin position="1692"/>
        <end position="1772"/>
    </location>
</feature>
<feature type="region of interest" description="Disordered" evidence="12">
    <location>
        <begin position="844"/>
        <end position="863"/>
    </location>
</feature>
<dbReference type="InterPro" id="IPR001214">
    <property type="entry name" value="SET_dom"/>
</dbReference>
<gene>
    <name evidence="17" type="ORF">QTP70_014760</name>
</gene>
<feature type="region of interest" description="Disordered" evidence="12">
    <location>
        <begin position="542"/>
        <end position="569"/>
    </location>
</feature>
<dbReference type="InterPro" id="IPR000008">
    <property type="entry name" value="C2_dom"/>
</dbReference>
<dbReference type="FunFam" id="3.30.160.60:FF:000937">
    <property type="entry name" value="PR domain zinc finger protein 15"/>
    <property type="match status" value="1"/>
</dbReference>
<dbReference type="FunFam" id="3.30.160.60:FF:004086">
    <property type="match status" value="1"/>
</dbReference>
<dbReference type="Pfam" id="PF13894">
    <property type="entry name" value="zf-C2H2_4"/>
    <property type="match status" value="1"/>
</dbReference>
<feature type="domain" description="C2H2-type" evidence="15">
    <location>
        <begin position="1172"/>
        <end position="1199"/>
    </location>
</feature>
<evidence type="ECO:0000259" key="15">
    <source>
        <dbReference type="PROSITE" id="PS50157"/>
    </source>
</evidence>
<feature type="domain" description="SET" evidence="16">
    <location>
        <begin position="677"/>
        <end position="806"/>
    </location>
</feature>
<dbReference type="SMART" id="SM00355">
    <property type="entry name" value="ZnF_C2H2"/>
    <property type="match status" value="16"/>
</dbReference>
<dbReference type="InterPro" id="IPR039934">
    <property type="entry name" value="C2CD2/C2CD2L"/>
</dbReference>
<dbReference type="PANTHER" id="PTHR21119:SF7">
    <property type="entry name" value="C2 DOMAIN-CONTAINING PROTEIN 2"/>
    <property type="match status" value="1"/>
</dbReference>
<comment type="caution">
    <text evidence="17">The sequence shown here is derived from an EMBL/GenBank/DDBJ whole genome shotgun (WGS) entry which is preliminary data.</text>
</comment>
<evidence type="ECO:0000313" key="18">
    <source>
        <dbReference type="Proteomes" id="UP001274896"/>
    </source>
</evidence>
<feature type="domain" description="C2H2-type" evidence="15">
    <location>
        <begin position="1330"/>
        <end position="1357"/>
    </location>
</feature>
<feature type="domain" description="C2H2-type" evidence="15">
    <location>
        <begin position="1414"/>
        <end position="1441"/>
    </location>
</feature>
<keyword evidence="7" id="KW-0238">DNA-binding</keyword>
<dbReference type="Pfam" id="PF18696">
    <property type="entry name" value="SMP_C2CD2L"/>
    <property type="match status" value="1"/>
</dbReference>
<dbReference type="GO" id="GO:0008270">
    <property type="term" value="F:zinc ion binding"/>
    <property type="evidence" value="ECO:0007669"/>
    <property type="project" value="UniProtKB-KW"/>
</dbReference>
<dbReference type="PANTHER" id="PTHR21119">
    <property type="entry name" value="C2 DOMAIN-CONTAINING PROTEIN"/>
    <property type="match status" value="1"/>
</dbReference>
<keyword evidence="13" id="KW-0472">Membrane</keyword>
<dbReference type="InterPro" id="IPR044409">
    <property type="entry name" value="PRDM15_PR-SET"/>
</dbReference>
<feature type="domain" description="C2H2-type" evidence="15">
    <location>
        <begin position="1008"/>
        <end position="1036"/>
    </location>
</feature>
<dbReference type="CDD" id="cd21682">
    <property type="entry name" value="SMP_C2CD2"/>
    <property type="match status" value="1"/>
</dbReference>
<dbReference type="InterPro" id="IPR035892">
    <property type="entry name" value="C2_domain_sf"/>
</dbReference>
<dbReference type="InterPro" id="IPR059126">
    <property type="entry name" value="zf-C2H2_PRDM15"/>
</dbReference>
<dbReference type="GO" id="GO:0003677">
    <property type="term" value="F:DNA binding"/>
    <property type="evidence" value="ECO:0007669"/>
    <property type="project" value="UniProtKB-KW"/>
</dbReference>
<dbReference type="Pfam" id="PF21549">
    <property type="entry name" value="PRDM2_PR"/>
    <property type="match status" value="1"/>
</dbReference>
<comment type="subcellular location">
    <subcellularLocation>
        <location evidence="1">Nucleus</location>
    </subcellularLocation>
</comment>
<evidence type="ECO:0000256" key="10">
    <source>
        <dbReference type="ARBA" id="ARBA00023242"/>
    </source>
</evidence>
<feature type="compositionally biased region" description="Polar residues" evidence="12">
    <location>
        <begin position="557"/>
        <end position="569"/>
    </location>
</feature>
<name>A0AAE0QGP8_9TELE</name>
<evidence type="ECO:0000256" key="1">
    <source>
        <dbReference type="ARBA" id="ARBA00004123"/>
    </source>
</evidence>
<feature type="region of interest" description="Disordered" evidence="12">
    <location>
        <begin position="901"/>
        <end position="939"/>
    </location>
</feature>
<dbReference type="FunFam" id="3.30.160.60:FF:003229">
    <property type="entry name" value="PR/SET domain 15"/>
    <property type="match status" value="1"/>
</dbReference>
<proteinExistence type="predicted"/>
<keyword evidence="8" id="KW-0010">Activator</keyword>
<evidence type="ECO:0000259" key="14">
    <source>
        <dbReference type="PROSITE" id="PS50004"/>
    </source>
</evidence>
<dbReference type="InterPro" id="IPR013087">
    <property type="entry name" value="Znf_C2H2_type"/>
</dbReference>
<dbReference type="CDD" id="cd19199">
    <property type="entry name" value="PR-SET_PRDM15"/>
    <property type="match status" value="1"/>
</dbReference>
<feature type="domain" description="C2" evidence="14">
    <location>
        <begin position="237"/>
        <end position="355"/>
    </location>
</feature>
<feature type="compositionally biased region" description="Polar residues" evidence="12">
    <location>
        <begin position="1692"/>
        <end position="1707"/>
    </location>
</feature>
<dbReference type="FunFam" id="2.170.270.10:FF:000007">
    <property type="entry name" value="PR domain zinc finger protein 10"/>
    <property type="match status" value="1"/>
</dbReference>
<keyword evidence="4 11" id="KW-0863">Zinc-finger</keyword>
<dbReference type="Pfam" id="PF12874">
    <property type="entry name" value="zf-met"/>
    <property type="match status" value="1"/>
</dbReference>
<evidence type="ECO:0000256" key="2">
    <source>
        <dbReference type="ARBA" id="ARBA00022723"/>
    </source>
</evidence>
<dbReference type="Pfam" id="PF00168">
    <property type="entry name" value="C2"/>
    <property type="match status" value="1"/>
</dbReference>